<evidence type="ECO:0000256" key="3">
    <source>
        <dbReference type="ARBA" id="ARBA00022723"/>
    </source>
</evidence>
<evidence type="ECO:0000313" key="7">
    <source>
        <dbReference type="EMBL" id="HIW84430.1"/>
    </source>
</evidence>
<keyword evidence="5" id="KW-0411">Iron-sulfur</keyword>
<dbReference type="InterPro" id="IPR006638">
    <property type="entry name" value="Elp3/MiaA/NifB-like_rSAM"/>
</dbReference>
<dbReference type="CDD" id="cd01335">
    <property type="entry name" value="Radical_SAM"/>
    <property type="match status" value="1"/>
</dbReference>
<dbReference type="PROSITE" id="PS51918">
    <property type="entry name" value="RADICAL_SAM"/>
    <property type="match status" value="1"/>
</dbReference>
<evidence type="ECO:0000313" key="8">
    <source>
        <dbReference type="Proteomes" id="UP000824263"/>
    </source>
</evidence>
<dbReference type="InterPro" id="IPR023404">
    <property type="entry name" value="rSAM_horseshoe"/>
</dbReference>
<evidence type="ECO:0000256" key="4">
    <source>
        <dbReference type="ARBA" id="ARBA00023004"/>
    </source>
</evidence>
<evidence type="ECO:0000256" key="5">
    <source>
        <dbReference type="ARBA" id="ARBA00023014"/>
    </source>
</evidence>
<dbReference type="AlphaFoldDB" id="A0A9D1RBE5"/>
<feature type="domain" description="Radical SAM core" evidence="6">
    <location>
        <begin position="11"/>
        <end position="241"/>
    </location>
</feature>
<comment type="cofactor">
    <cofactor evidence="1">
        <name>[4Fe-4S] cluster</name>
        <dbReference type="ChEBI" id="CHEBI:49883"/>
    </cofactor>
</comment>
<dbReference type="PANTHER" id="PTHR43409">
    <property type="entry name" value="ANAEROBIC MAGNESIUM-PROTOPORPHYRIN IX MONOMETHYL ESTER CYCLASE-RELATED"/>
    <property type="match status" value="1"/>
</dbReference>
<gene>
    <name evidence="7" type="ORF">H9873_08915</name>
</gene>
<dbReference type="SFLD" id="SFLDG01082">
    <property type="entry name" value="B12-binding_domain_containing"/>
    <property type="match status" value="1"/>
</dbReference>
<comment type="caution">
    <text evidence="7">The sequence shown here is derived from an EMBL/GenBank/DDBJ whole genome shotgun (WGS) entry which is preliminary data.</text>
</comment>
<proteinExistence type="predicted"/>
<dbReference type="Gene3D" id="3.80.30.20">
    <property type="entry name" value="tm_1862 like domain"/>
    <property type="match status" value="1"/>
</dbReference>
<evidence type="ECO:0000259" key="6">
    <source>
        <dbReference type="PROSITE" id="PS51918"/>
    </source>
</evidence>
<dbReference type="GO" id="GO:0003824">
    <property type="term" value="F:catalytic activity"/>
    <property type="evidence" value="ECO:0007669"/>
    <property type="project" value="InterPro"/>
</dbReference>
<dbReference type="SFLD" id="SFLDG01095">
    <property type="entry name" value="Uncharacterised_Radical_SAM_Su"/>
    <property type="match status" value="1"/>
</dbReference>
<dbReference type="GO" id="GO:0051536">
    <property type="term" value="F:iron-sulfur cluster binding"/>
    <property type="evidence" value="ECO:0007669"/>
    <property type="project" value="UniProtKB-KW"/>
</dbReference>
<dbReference type="InterPro" id="IPR058240">
    <property type="entry name" value="rSAM_sf"/>
</dbReference>
<sequence>MEYEGQICRAPMERGAFMLPVMVGCSYNQCRFCMLFKHLTFRLLPLEQIEGELRRVRAAGGQPKKIFLGDGNAFDLDTERLLEILDLIHWYFPECEAINMDATVTGIHNKSDEELLRLYREGVRHLYLGIESGLDDVLRFMKKDHTLSQAFRETGRAKEAGLIFDAHMMTGIAGKGRGIENAERTAEFFNRTEPGRIVNFSLFLHRGAPLYQEIRKGTFAPADERENLEEEDRLLALLDLPDLEYDGFHDFLEVRVRGRLPKDREKMRGRIRSALEALEETEPLFAFVD</sequence>
<keyword evidence="2" id="KW-0949">S-adenosyl-L-methionine</keyword>
<protein>
    <submittedName>
        <fullName evidence="7">Radical SAM protein</fullName>
    </submittedName>
</protein>
<dbReference type="EMBL" id="DXGF01000153">
    <property type="protein sequence ID" value="HIW84430.1"/>
    <property type="molecule type" value="Genomic_DNA"/>
</dbReference>
<keyword evidence="4" id="KW-0408">Iron</keyword>
<dbReference type="SMART" id="SM00729">
    <property type="entry name" value="Elp3"/>
    <property type="match status" value="1"/>
</dbReference>
<keyword evidence="3" id="KW-0479">Metal-binding</keyword>
<dbReference type="PANTHER" id="PTHR43409:SF4">
    <property type="entry name" value="RADICAL SAM SUPERFAMILY PROTEIN"/>
    <property type="match status" value="1"/>
</dbReference>
<organism evidence="7 8">
    <name type="scientific">Candidatus Dorea gallistercoris</name>
    <dbReference type="NCBI Taxonomy" id="2838542"/>
    <lineage>
        <taxon>Bacteria</taxon>
        <taxon>Bacillati</taxon>
        <taxon>Bacillota</taxon>
        <taxon>Clostridia</taxon>
        <taxon>Lachnospirales</taxon>
        <taxon>Lachnospiraceae</taxon>
        <taxon>Dorea</taxon>
    </lineage>
</organism>
<dbReference type="InterPro" id="IPR051198">
    <property type="entry name" value="BchE-like"/>
</dbReference>
<dbReference type="InterPro" id="IPR007197">
    <property type="entry name" value="rSAM"/>
</dbReference>
<name>A0A9D1RBE5_9FIRM</name>
<reference evidence="7" key="1">
    <citation type="journal article" date="2021" name="PeerJ">
        <title>Extensive microbial diversity within the chicken gut microbiome revealed by metagenomics and culture.</title>
        <authorList>
            <person name="Gilroy R."/>
            <person name="Ravi A."/>
            <person name="Getino M."/>
            <person name="Pursley I."/>
            <person name="Horton D.L."/>
            <person name="Alikhan N.F."/>
            <person name="Baker D."/>
            <person name="Gharbi K."/>
            <person name="Hall N."/>
            <person name="Watson M."/>
            <person name="Adriaenssens E.M."/>
            <person name="Foster-Nyarko E."/>
            <person name="Jarju S."/>
            <person name="Secka A."/>
            <person name="Antonio M."/>
            <person name="Oren A."/>
            <person name="Chaudhuri R.R."/>
            <person name="La Ragione R."/>
            <person name="Hildebrand F."/>
            <person name="Pallen M.J."/>
        </authorList>
    </citation>
    <scope>NUCLEOTIDE SEQUENCE</scope>
    <source>
        <strain evidence="7">ChiSxjej1B13-11762</strain>
    </source>
</reference>
<dbReference type="SFLD" id="SFLDS00029">
    <property type="entry name" value="Radical_SAM"/>
    <property type="match status" value="1"/>
</dbReference>
<accession>A0A9D1RBE5</accession>
<dbReference type="Proteomes" id="UP000824263">
    <property type="component" value="Unassembled WGS sequence"/>
</dbReference>
<dbReference type="GO" id="GO:0046872">
    <property type="term" value="F:metal ion binding"/>
    <property type="evidence" value="ECO:0007669"/>
    <property type="project" value="UniProtKB-KW"/>
</dbReference>
<reference evidence="7" key="2">
    <citation type="submission" date="2021-04" db="EMBL/GenBank/DDBJ databases">
        <authorList>
            <person name="Gilroy R."/>
        </authorList>
    </citation>
    <scope>NUCLEOTIDE SEQUENCE</scope>
    <source>
        <strain evidence="7">ChiSxjej1B13-11762</strain>
    </source>
</reference>
<evidence type="ECO:0000256" key="2">
    <source>
        <dbReference type="ARBA" id="ARBA00022691"/>
    </source>
</evidence>
<evidence type="ECO:0000256" key="1">
    <source>
        <dbReference type="ARBA" id="ARBA00001966"/>
    </source>
</evidence>
<dbReference type="Pfam" id="PF04055">
    <property type="entry name" value="Radical_SAM"/>
    <property type="match status" value="1"/>
</dbReference>
<dbReference type="SUPFAM" id="SSF102114">
    <property type="entry name" value="Radical SAM enzymes"/>
    <property type="match status" value="1"/>
</dbReference>